<feature type="region of interest" description="Disordered" evidence="2">
    <location>
        <begin position="133"/>
        <end position="161"/>
    </location>
</feature>
<geneLocation type="plasmid" evidence="3">
    <name>pLM12P1</name>
</geneLocation>
<evidence type="ECO:0000256" key="2">
    <source>
        <dbReference type="SAM" id="MobiDB-lite"/>
    </source>
</evidence>
<accession>A0A0D4ZZY4</accession>
<name>A0A0D4ZZY4_9PSED</name>
<evidence type="ECO:0000256" key="1">
    <source>
        <dbReference type="SAM" id="Coils"/>
    </source>
</evidence>
<dbReference type="EMBL" id="KM659089">
    <property type="protein sequence ID" value="AJW29842.1"/>
    <property type="molecule type" value="Genomic_DNA"/>
</dbReference>
<feature type="region of interest" description="Disordered" evidence="2">
    <location>
        <begin position="63"/>
        <end position="119"/>
    </location>
</feature>
<protein>
    <submittedName>
        <fullName evidence="3">Mobilization protein C (MobC)</fullName>
    </submittedName>
</protein>
<feature type="coiled-coil region" evidence="1">
    <location>
        <begin position="2"/>
        <end position="29"/>
    </location>
</feature>
<evidence type="ECO:0000313" key="3">
    <source>
        <dbReference type="EMBL" id="AJW29842.1"/>
    </source>
</evidence>
<keyword evidence="3" id="KW-0614">Plasmid</keyword>
<sequence>MAKTLEQKIKAKEDELARLRDKSRALENGQKIILGGMLLAEARKDPKVRQWVIDMARATVKRDVDQKAPGATAGRASRHVGELNHGCSGNPQDLPRSIRPMGRSDTRRKRGNRAGLGLQVSRGCRVGRAALRRLHHQEGRAPGRASPAARGIHRAQPPRLR</sequence>
<organism evidence="3">
    <name type="scientific">Pseudomonas sp. LM12</name>
    <dbReference type="NCBI Taxonomy" id="1449783"/>
    <lineage>
        <taxon>Bacteria</taxon>
        <taxon>Pseudomonadati</taxon>
        <taxon>Pseudomonadota</taxon>
        <taxon>Gammaproteobacteria</taxon>
        <taxon>Pseudomonadales</taxon>
        <taxon>Pseudomonadaceae</taxon>
        <taxon>Pseudomonas</taxon>
    </lineage>
</organism>
<reference evidence="3" key="1">
    <citation type="journal article" date="2015" name="Front. Microbiol.">
        <title>Diversity and role of plasmids in adaptation of bacteria inhabiting the Lubin copper mine in Poland, an environment rich in heavy metals.</title>
        <authorList>
            <person name="Dziewit L."/>
            <person name="Pyzik A."/>
            <person name="Szuplewska M."/>
            <person name="Matlakowska R."/>
            <person name="Mielnicki S."/>
            <person name="Wibberg D."/>
            <person name="Schluter A."/>
            <person name="Puhler A."/>
            <person name="Bartosik D."/>
        </authorList>
    </citation>
    <scope>NUCLEOTIDE SEQUENCE</scope>
    <source>
        <strain evidence="3">LM12</strain>
        <plasmid evidence="3">pLM12P1</plasmid>
    </source>
</reference>
<gene>
    <name evidence="3" type="ORF">pLM12P1_p4</name>
</gene>
<proteinExistence type="predicted"/>
<dbReference type="AlphaFoldDB" id="A0A0D4ZZY4"/>
<keyword evidence="1" id="KW-0175">Coiled coil</keyword>